<keyword evidence="3" id="KW-1133">Transmembrane helix</keyword>
<evidence type="ECO:0000256" key="3">
    <source>
        <dbReference type="SAM" id="Phobius"/>
    </source>
</evidence>
<dbReference type="InterPro" id="IPR006311">
    <property type="entry name" value="TAT_signal"/>
</dbReference>
<feature type="domain" description="Solute-binding protein family 5" evidence="4">
    <location>
        <begin position="105"/>
        <end position="455"/>
    </location>
</feature>
<keyword evidence="3" id="KW-0812">Transmembrane</keyword>
<name>A0A6I6ISZ7_9RHOB</name>
<dbReference type="EMBL" id="CP034348">
    <property type="protein sequence ID" value="QGX99322.1"/>
    <property type="molecule type" value="Genomic_DNA"/>
</dbReference>
<evidence type="ECO:0000256" key="1">
    <source>
        <dbReference type="ARBA" id="ARBA00004418"/>
    </source>
</evidence>
<dbReference type="InterPro" id="IPR039424">
    <property type="entry name" value="SBP_5"/>
</dbReference>
<dbReference type="SUPFAM" id="SSF53850">
    <property type="entry name" value="Periplasmic binding protein-like II"/>
    <property type="match status" value="1"/>
</dbReference>
<protein>
    <submittedName>
        <fullName evidence="5">ABC transporter substrate-binding protein</fullName>
    </submittedName>
</protein>
<dbReference type="GO" id="GO:0043190">
    <property type="term" value="C:ATP-binding cassette (ABC) transporter complex"/>
    <property type="evidence" value="ECO:0007669"/>
    <property type="project" value="InterPro"/>
</dbReference>
<evidence type="ECO:0000259" key="4">
    <source>
        <dbReference type="Pfam" id="PF00496"/>
    </source>
</evidence>
<proteinExistence type="inferred from homology"/>
<keyword evidence="3" id="KW-0472">Membrane</keyword>
<dbReference type="RefSeq" id="WP_157708003.1">
    <property type="nucleotide sequence ID" value="NZ_CP034348.1"/>
</dbReference>
<comment type="subcellular location">
    <subcellularLocation>
        <location evidence="1">Periplasm</location>
    </subcellularLocation>
</comment>
<dbReference type="InterPro" id="IPR000914">
    <property type="entry name" value="SBP_5_dom"/>
</dbReference>
<dbReference type="Pfam" id="PF00496">
    <property type="entry name" value="SBP_bac_5"/>
    <property type="match status" value="1"/>
</dbReference>
<reference evidence="6" key="1">
    <citation type="submission" date="2018-12" db="EMBL/GenBank/DDBJ databases">
        <title>Complete genome sequence of Roseovarius sp. MME-070.</title>
        <authorList>
            <person name="Nam Y.-D."/>
            <person name="Kang J."/>
            <person name="Chung W.-H."/>
            <person name="Park Y.S."/>
        </authorList>
    </citation>
    <scope>NUCLEOTIDE SEQUENCE [LARGE SCALE GENOMIC DNA]</scope>
    <source>
        <strain evidence="6">MME-070</strain>
    </source>
</reference>
<comment type="similarity">
    <text evidence="2">Belongs to the bacterial solute-binding protein 5 family.</text>
</comment>
<evidence type="ECO:0000313" key="5">
    <source>
        <dbReference type="EMBL" id="QGX99322.1"/>
    </source>
</evidence>
<organism evidence="5 6">
    <name type="scientific">Roseovarius faecimaris</name>
    <dbReference type="NCBI Taxonomy" id="2494550"/>
    <lineage>
        <taxon>Bacteria</taxon>
        <taxon>Pseudomonadati</taxon>
        <taxon>Pseudomonadota</taxon>
        <taxon>Alphaproteobacteria</taxon>
        <taxon>Rhodobacterales</taxon>
        <taxon>Roseobacteraceae</taxon>
        <taxon>Roseovarius</taxon>
    </lineage>
</organism>
<dbReference type="KEGG" id="rom:EI983_14040"/>
<dbReference type="PANTHER" id="PTHR30290">
    <property type="entry name" value="PERIPLASMIC BINDING COMPONENT OF ABC TRANSPORTER"/>
    <property type="match status" value="1"/>
</dbReference>
<sequence length="544" mass="59905">MTKTSGLRPIVRDLAGQVRAGVLARREFLALASTFGASAAAAYGALGLALPGKAQAATPRKGGVLRLGGRVMDITDPRKFSWSEQGNIARTFCEGLVRWEQDATLAPLLLEAWHVSDDARTYTLTAREGVTWTNGDSFTSDDIVHNITRWCDAKSEGNSMASRMLALIDPATGKAAEGAVEQVDERTVRLHLMRPDITLIAGMVDYPALMVHRSFDETSSLLQDPVGTGPFELVSLEIGHKAVVKRRENGRWWGGEAPLEGIEFIDYGADPTSIVAAFDAGEIDANDETPADFVEVMDALGLERQVRSTANTIVARMRVDEPPFDNVRFRRAIQMAVDNEITLVLGLNGDGQVAENHHVSPIHPEYAELPPPEVDPARALEMARSEGLADVEIELVSIDGDWRTVTTDAIGAQLREAGFNIRRTIIAGNTFWNAWTSYPFSTTSWGGRPLGVQVLALAYKSGQAWNETGFSDPEFDALLDDAVGLPDVEARRRIMARLQTILREAGIIIQPYWRNQTIHHTSKVKNLSRETYRELHLEHVWMEA</sequence>
<dbReference type="CDD" id="cd08503">
    <property type="entry name" value="PBP2_NikA_DppA_OppA_like_17"/>
    <property type="match status" value="1"/>
</dbReference>
<dbReference type="Proteomes" id="UP000428330">
    <property type="component" value="Chromosome"/>
</dbReference>
<dbReference type="Gene3D" id="3.40.190.10">
    <property type="entry name" value="Periplasmic binding protein-like II"/>
    <property type="match status" value="1"/>
</dbReference>
<dbReference type="AlphaFoldDB" id="A0A6I6ISZ7"/>
<dbReference type="InterPro" id="IPR030678">
    <property type="entry name" value="Peptide/Ni-bd"/>
</dbReference>
<gene>
    <name evidence="5" type="ORF">EI983_14040</name>
</gene>
<evidence type="ECO:0000256" key="2">
    <source>
        <dbReference type="ARBA" id="ARBA00005695"/>
    </source>
</evidence>
<dbReference type="PROSITE" id="PS51318">
    <property type="entry name" value="TAT"/>
    <property type="match status" value="1"/>
</dbReference>
<dbReference type="GO" id="GO:1904680">
    <property type="term" value="F:peptide transmembrane transporter activity"/>
    <property type="evidence" value="ECO:0007669"/>
    <property type="project" value="TreeGrafter"/>
</dbReference>
<accession>A0A6I6ISZ7</accession>
<dbReference type="GO" id="GO:0030288">
    <property type="term" value="C:outer membrane-bounded periplasmic space"/>
    <property type="evidence" value="ECO:0007669"/>
    <property type="project" value="UniProtKB-ARBA"/>
</dbReference>
<evidence type="ECO:0000313" key="6">
    <source>
        <dbReference type="Proteomes" id="UP000428330"/>
    </source>
</evidence>
<feature type="transmembrane region" description="Helical" evidence="3">
    <location>
        <begin position="28"/>
        <end position="50"/>
    </location>
</feature>
<dbReference type="PIRSF" id="PIRSF002741">
    <property type="entry name" value="MppA"/>
    <property type="match status" value="1"/>
</dbReference>
<keyword evidence="6" id="KW-1185">Reference proteome</keyword>
<dbReference type="GO" id="GO:0015833">
    <property type="term" value="P:peptide transport"/>
    <property type="evidence" value="ECO:0007669"/>
    <property type="project" value="TreeGrafter"/>
</dbReference>
<dbReference type="Gene3D" id="3.10.105.10">
    <property type="entry name" value="Dipeptide-binding Protein, Domain 3"/>
    <property type="match status" value="1"/>
</dbReference>
<dbReference type="OrthoDB" id="9803988at2"/>